<sequence>MNVNNWNEPSWLAKYRDGTAIGRAQALASYSEYYGLDGSGDFDPECEERLGYCPQPLTAYASRTGTKQNLDAMRKAGWRLLVSAAGVVSTEGFQYALDNGAWSAFTQGRAFDELAFGRALDKVGEGADFVVVPDIVAAGMTSFEYSLKWLERLRGFPQRLLIAVQDGMEIDSVREFLSPSVGIFLGGSTEWKLETMEAWGVLARRRNCYYHVGRVNSALRIGKCAASSAHSFDGTSVTRFSKTLPRLDGALNYATGQHDLFAVAGKDVQDTPFDCRWPLRANG</sequence>
<dbReference type="Proteomes" id="UP000076489">
    <property type="component" value="Unassembled WGS sequence"/>
</dbReference>
<organism evidence="1 2">
    <name type="scientific">Pseudomonas fluorescens</name>
    <dbReference type="NCBI Taxonomy" id="294"/>
    <lineage>
        <taxon>Bacteria</taxon>
        <taxon>Pseudomonadati</taxon>
        <taxon>Pseudomonadota</taxon>
        <taxon>Gammaproteobacteria</taxon>
        <taxon>Pseudomonadales</taxon>
        <taxon>Pseudomonadaceae</taxon>
        <taxon>Pseudomonas</taxon>
    </lineage>
</organism>
<protein>
    <submittedName>
        <fullName evidence="1">Uncharacterized protein</fullName>
    </submittedName>
</protein>
<comment type="caution">
    <text evidence="1">The sequence shown here is derived from an EMBL/GenBank/DDBJ whole genome shotgun (WGS) entry which is preliminary data.</text>
</comment>
<dbReference type="AlphaFoldDB" id="A0A166QKH1"/>
<name>A0A166QKH1_PSEFL</name>
<evidence type="ECO:0000313" key="2">
    <source>
        <dbReference type="Proteomes" id="UP000076489"/>
    </source>
</evidence>
<accession>A0A166QKH1</accession>
<reference evidence="2" key="1">
    <citation type="submission" date="2016-03" db="EMBL/GenBank/DDBJ databases">
        <authorList>
            <person name="Ray J."/>
            <person name="Price M."/>
            <person name="Deutschbauer A."/>
        </authorList>
    </citation>
    <scope>NUCLEOTIDE SEQUENCE [LARGE SCALE GENOMIC DNA]</scope>
    <source>
        <strain evidence="2">FW300-N1B4</strain>
    </source>
</reference>
<dbReference type="EMBL" id="LUKJ01000002">
    <property type="protein sequence ID" value="KZN20421.1"/>
    <property type="molecule type" value="Genomic_DNA"/>
</dbReference>
<reference evidence="1 2" key="2">
    <citation type="journal article" date="2018" name="Nature">
        <title>Mutant phenotypes for thousands of bacterial genes of unknown function.</title>
        <authorList>
            <person name="Price M.N."/>
            <person name="Wetmore K.M."/>
            <person name="Waters R.J."/>
            <person name="Callaghan M."/>
            <person name="Ray J."/>
            <person name="Liu H."/>
            <person name="Kuehl J.V."/>
            <person name="Melnyk R.A."/>
            <person name="Lamson J.S."/>
            <person name="Suh Y."/>
            <person name="Carlson H.K."/>
            <person name="Esquivel Z."/>
            <person name="Sadeeshkumar H."/>
            <person name="Chakraborty R."/>
            <person name="Zane G.M."/>
            <person name="Rubin B.E."/>
            <person name="Wall J.D."/>
            <person name="Visel A."/>
            <person name="Bristow J."/>
            <person name="Blow M.J."/>
            <person name="Arkin A.P."/>
            <person name="Deutschbauer A.M."/>
        </authorList>
    </citation>
    <scope>NUCLEOTIDE SEQUENCE [LARGE SCALE GENOMIC DNA]</scope>
    <source>
        <strain evidence="1 2">FW300-N1B4</strain>
    </source>
</reference>
<proteinExistence type="predicted"/>
<evidence type="ECO:0000313" key="1">
    <source>
        <dbReference type="EMBL" id="KZN20421.1"/>
    </source>
</evidence>
<gene>
    <name evidence="1" type="ORF">A1D17_02460</name>
</gene>